<gene>
    <name evidence="4" type="ORF">LANO_0D07954G</name>
</gene>
<dbReference type="InterPro" id="IPR008979">
    <property type="entry name" value="Galactose-bd-like_sf"/>
</dbReference>
<dbReference type="Pfam" id="PF06201">
    <property type="entry name" value="PITH"/>
    <property type="match status" value="1"/>
</dbReference>
<sequence>MSHNCEHEHEHEHGHDHSPPLATTEAQSLFQHVDTPHVLCLNAVGRGSNDLHACFIKSQEDRYDVSKYLESDADCQMIIHIPFTCVCRVYSCLFRFSRSNTGIGSPKTVKVFKNFKKSVDFDSLADAKPQHELENPENVGIDVNGETSVDDDCGYVEHNLPRQHFQNVESLTFFIENNWSDDEDDLARCFYLELRGEATGQKQNNDGIPLLAVYESAPNPLDHQRVEDDAKSSTLGI</sequence>
<organism evidence="4 5">
    <name type="scientific">Lachancea nothofagi CBS 11611</name>
    <dbReference type="NCBI Taxonomy" id="1266666"/>
    <lineage>
        <taxon>Eukaryota</taxon>
        <taxon>Fungi</taxon>
        <taxon>Dikarya</taxon>
        <taxon>Ascomycota</taxon>
        <taxon>Saccharomycotina</taxon>
        <taxon>Saccharomycetes</taxon>
        <taxon>Saccharomycetales</taxon>
        <taxon>Saccharomycetaceae</taxon>
        <taxon>Lachancea</taxon>
    </lineage>
</organism>
<dbReference type="InterPro" id="IPR037047">
    <property type="entry name" value="PITH_dom_sf"/>
</dbReference>
<dbReference type="PROSITE" id="PS51532">
    <property type="entry name" value="PITH"/>
    <property type="match status" value="1"/>
</dbReference>
<protein>
    <submittedName>
        <fullName evidence="4">LANO_0D07954g1_1</fullName>
    </submittedName>
</protein>
<dbReference type="InterPro" id="IPR045099">
    <property type="entry name" value="PITH1-like"/>
</dbReference>
<dbReference type="Gene3D" id="2.60.120.470">
    <property type="entry name" value="PITH domain"/>
    <property type="match status" value="1"/>
</dbReference>
<evidence type="ECO:0000256" key="1">
    <source>
        <dbReference type="ARBA" id="ARBA00025788"/>
    </source>
</evidence>
<accession>A0A1G4JIK3</accession>
<evidence type="ECO:0000313" key="5">
    <source>
        <dbReference type="Proteomes" id="UP000189911"/>
    </source>
</evidence>
<dbReference type="PANTHER" id="PTHR12175">
    <property type="entry name" value="AD039 HT014 THIOREDOXIN FAMILY TRP26"/>
    <property type="match status" value="1"/>
</dbReference>
<dbReference type="GO" id="GO:0005634">
    <property type="term" value="C:nucleus"/>
    <property type="evidence" value="ECO:0007669"/>
    <property type="project" value="TreeGrafter"/>
</dbReference>
<evidence type="ECO:0000259" key="3">
    <source>
        <dbReference type="PROSITE" id="PS51532"/>
    </source>
</evidence>
<dbReference type="PANTHER" id="PTHR12175:SF1">
    <property type="entry name" value="PITH DOMAIN-CONTAINING PROTEIN 1"/>
    <property type="match status" value="1"/>
</dbReference>
<dbReference type="InterPro" id="IPR010400">
    <property type="entry name" value="PITH_dom"/>
</dbReference>
<dbReference type="SUPFAM" id="SSF49785">
    <property type="entry name" value="Galactose-binding domain-like"/>
    <property type="match status" value="1"/>
</dbReference>
<feature type="domain" description="PITH" evidence="3">
    <location>
        <begin position="18"/>
        <end position="214"/>
    </location>
</feature>
<dbReference type="AlphaFoldDB" id="A0A1G4JIK3"/>
<feature type="region of interest" description="Disordered" evidence="2">
    <location>
        <begin position="1"/>
        <end position="21"/>
    </location>
</feature>
<feature type="compositionally biased region" description="Basic and acidic residues" evidence="2">
    <location>
        <begin position="1"/>
        <end position="18"/>
    </location>
</feature>
<dbReference type="OrthoDB" id="2635at2759"/>
<comment type="similarity">
    <text evidence="1">Belongs to the PITHD1 family.</text>
</comment>
<proteinExistence type="inferred from homology"/>
<dbReference type="Proteomes" id="UP000189911">
    <property type="component" value="Chromosome D"/>
</dbReference>
<evidence type="ECO:0000256" key="2">
    <source>
        <dbReference type="SAM" id="MobiDB-lite"/>
    </source>
</evidence>
<dbReference type="EMBL" id="LT598448">
    <property type="protein sequence ID" value="SCU90205.1"/>
    <property type="molecule type" value="Genomic_DNA"/>
</dbReference>
<keyword evidence="5" id="KW-1185">Reference proteome</keyword>
<evidence type="ECO:0000313" key="4">
    <source>
        <dbReference type="EMBL" id="SCU90205.1"/>
    </source>
</evidence>
<name>A0A1G4JIK3_9SACH</name>
<dbReference type="GO" id="GO:0005737">
    <property type="term" value="C:cytoplasm"/>
    <property type="evidence" value="ECO:0007669"/>
    <property type="project" value="UniProtKB-ARBA"/>
</dbReference>
<reference evidence="5" key="1">
    <citation type="submission" date="2016-03" db="EMBL/GenBank/DDBJ databases">
        <authorList>
            <person name="Devillers Hugo."/>
        </authorList>
    </citation>
    <scope>NUCLEOTIDE SEQUENCE [LARGE SCALE GENOMIC DNA]</scope>
</reference>